<feature type="transmembrane region" description="Helical" evidence="5">
    <location>
        <begin position="754"/>
        <end position="772"/>
    </location>
</feature>
<feature type="compositionally biased region" description="Polar residues" evidence="4">
    <location>
        <begin position="914"/>
        <end position="926"/>
    </location>
</feature>
<feature type="chain" id="PRO_5005189789" description="GB1/RHD3-type G domain-containing protein" evidence="6">
    <location>
        <begin position="20"/>
        <end position="965"/>
    </location>
</feature>
<dbReference type="PROSITE" id="PS51715">
    <property type="entry name" value="G_GB1_RHD3"/>
    <property type="match status" value="1"/>
</dbReference>
<dbReference type="SUPFAM" id="SSF52540">
    <property type="entry name" value="P-loop containing nucleoside triphosphate hydrolases"/>
    <property type="match status" value="1"/>
</dbReference>
<dbReference type="InParanoid" id="A0A0G4G7J7"/>
<keyword evidence="1" id="KW-0547">Nucleotide-binding</keyword>
<keyword evidence="6" id="KW-0732">Signal</keyword>
<dbReference type="OMA" id="CANSSAW"/>
<dbReference type="CDD" id="cd01851">
    <property type="entry name" value="GBP"/>
    <property type="match status" value="1"/>
</dbReference>
<organism evidence="8 9">
    <name type="scientific">Vitrella brassicaformis (strain CCMP3155)</name>
    <dbReference type="NCBI Taxonomy" id="1169540"/>
    <lineage>
        <taxon>Eukaryota</taxon>
        <taxon>Sar</taxon>
        <taxon>Alveolata</taxon>
        <taxon>Colpodellida</taxon>
        <taxon>Vitrellaceae</taxon>
        <taxon>Vitrella</taxon>
    </lineage>
</organism>
<keyword evidence="5" id="KW-0472">Membrane</keyword>
<evidence type="ECO:0000256" key="4">
    <source>
        <dbReference type="SAM" id="MobiDB-lite"/>
    </source>
</evidence>
<keyword evidence="9" id="KW-1185">Reference proteome</keyword>
<dbReference type="AlphaFoldDB" id="A0A0G4G7J7"/>
<dbReference type="STRING" id="1169540.A0A0G4G7J7"/>
<feature type="compositionally biased region" description="Low complexity" evidence="4">
    <location>
        <begin position="939"/>
        <end position="956"/>
    </location>
</feature>
<evidence type="ECO:0000313" key="9">
    <source>
        <dbReference type="Proteomes" id="UP000041254"/>
    </source>
</evidence>
<gene>
    <name evidence="8" type="ORF">Vbra_9710</name>
</gene>
<evidence type="ECO:0000256" key="2">
    <source>
        <dbReference type="ARBA" id="ARBA00023134"/>
    </source>
</evidence>
<keyword evidence="2" id="KW-0342">GTP-binding</keyword>
<dbReference type="InterPro" id="IPR027417">
    <property type="entry name" value="P-loop_NTPase"/>
</dbReference>
<keyword evidence="5" id="KW-0812">Transmembrane</keyword>
<feature type="signal peptide" evidence="6">
    <location>
        <begin position="1"/>
        <end position="19"/>
    </location>
</feature>
<comment type="similarity">
    <text evidence="3">Belongs to the TRAFAC class dynamin-like GTPase superfamily. GB1/RHD3 GTPase family.</text>
</comment>
<dbReference type="PROSITE" id="PS51257">
    <property type="entry name" value="PROKAR_LIPOPROTEIN"/>
    <property type="match status" value="1"/>
</dbReference>
<protein>
    <recommendedName>
        <fullName evidence="7">GB1/RHD3-type G domain-containing protein</fullName>
    </recommendedName>
</protein>
<dbReference type="GO" id="GO:0005525">
    <property type="term" value="F:GTP binding"/>
    <property type="evidence" value="ECO:0007669"/>
    <property type="project" value="UniProtKB-KW"/>
</dbReference>
<keyword evidence="5" id="KW-1133">Transmembrane helix</keyword>
<dbReference type="VEuPathDB" id="CryptoDB:Vbra_9710"/>
<evidence type="ECO:0000256" key="6">
    <source>
        <dbReference type="SAM" id="SignalP"/>
    </source>
</evidence>
<dbReference type="Proteomes" id="UP000041254">
    <property type="component" value="Unassembled WGS sequence"/>
</dbReference>
<feature type="region of interest" description="Disordered" evidence="4">
    <location>
        <begin position="863"/>
        <end position="965"/>
    </location>
</feature>
<evidence type="ECO:0000313" key="8">
    <source>
        <dbReference type="EMBL" id="CEM24662.1"/>
    </source>
</evidence>
<proteinExistence type="inferred from homology"/>
<feature type="transmembrane region" description="Helical" evidence="5">
    <location>
        <begin position="779"/>
        <end position="797"/>
    </location>
</feature>
<evidence type="ECO:0000256" key="1">
    <source>
        <dbReference type="ARBA" id="ARBA00022741"/>
    </source>
</evidence>
<accession>A0A0G4G7J7</accession>
<dbReference type="OrthoDB" id="2135133at2759"/>
<dbReference type="Gene3D" id="3.40.50.300">
    <property type="entry name" value="P-loop containing nucleotide triphosphate hydrolases"/>
    <property type="match status" value="1"/>
</dbReference>
<reference evidence="8 9" key="1">
    <citation type="submission" date="2014-11" db="EMBL/GenBank/DDBJ databases">
        <authorList>
            <person name="Zhu J."/>
            <person name="Qi W."/>
            <person name="Song R."/>
        </authorList>
    </citation>
    <scope>NUCLEOTIDE SEQUENCE [LARGE SCALE GENOMIC DNA]</scope>
</reference>
<dbReference type="InterPro" id="IPR015894">
    <property type="entry name" value="Guanylate-bd_N"/>
</dbReference>
<feature type="transmembrane region" description="Helical" evidence="5">
    <location>
        <begin position="828"/>
        <end position="847"/>
    </location>
</feature>
<evidence type="ECO:0000256" key="5">
    <source>
        <dbReference type="SAM" id="Phobius"/>
    </source>
</evidence>
<dbReference type="PANTHER" id="PTHR10751">
    <property type="entry name" value="GUANYLATE BINDING PROTEIN"/>
    <property type="match status" value="1"/>
</dbReference>
<evidence type="ECO:0000259" key="7">
    <source>
        <dbReference type="PROSITE" id="PS51715"/>
    </source>
</evidence>
<dbReference type="PhylomeDB" id="A0A0G4G7J7"/>
<dbReference type="GO" id="GO:0003924">
    <property type="term" value="F:GTPase activity"/>
    <property type="evidence" value="ECO:0007669"/>
    <property type="project" value="InterPro"/>
</dbReference>
<evidence type="ECO:0000256" key="3">
    <source>
        <dbReference type="PROSITE-ProRule" id="PRU01052"/>
    </source>
</evidence>
<sequence length="965" mass="108519">MRAALLLRICVSLASLVIACDASGEPLQLIYPDESHTQLLINRTNVDRLKQVPAPIAVVSVVGAIHSGKSFLLNQLLGERRGFELGYTVDPKTSGLWWWSEPIDVNGTSILFLDTEGFYGPNITADYDSKVFSVATLLSSEVVYNSVKLIDQNALDYLEFLTRRSQLFGVRAHTFANSSVADLVESLKPSGLTWVVQDFVQDLNGRSSRRWLEELIDNRNREGKNGSISDLFSRVDCVTLPPPSGDASALSRLDQADEAAFERAFVEEMRQFRERLIADASRFPKTKSEERKMSGADLADLVKFLVAASRSEDAQPKPPSSLWDQYAQLQVSMTKNDMLRKYETEIMKAINGTRPLYDDEFDKQHERVRTSVMLVFWRLTKGLEQYSKDASDKLKADIHKAMRSLQQQNCRTLTDHCERWKSVHFRSFMEQMDDIHDTLPLTPNALDKAANEARDEATAKLFESLRAEHPNFTDSQCCKSSLASFEQITKAHINEISRNNSRITQKAVDRAQARADKVFTEVKPSSLDISLDDLNSKIQGLSDASRGAFDSELGGLHGHPYMRDWRATLDKIVQKGTKTVEANWEKRCEDNAERKMHQLEHEFEGIIQKGVVFPVEDHTLKEHFDRGREAADAAFALLYCANSSAWNRGLRDLHLRLEQRERALDQRNVEALKDIVQVPLDQALAELKSAVSSYFIWWRFRKAAISTGERFIQAASAKSSKHTIGEALLPKVIDKWWRDDVTPACWNTILRKDLTLLGYLCAVIASIAGSVYFSRTGHVLYSSLFGLVGVLLVWLGGVQPQYGAEIVSRAQAFGIQAGHGLNDAMTSLGYTLVALVGTVLVFVFAGFDKWLLTGLNRVWPSRSARRQKPNPNPNPTMRPSYYPHHPHPQAHNAPMFGYPAQQAPGIIRYPPSPMDQSWQDLATHRQQVGGAGPFPVASPQQQQQGDPSNNQNQQQQKPERRGFFG</sequence>
<name>A0A0G4G7J7_VITBC</name>
<dbReference type="InterPro" id="IPR030386">
    <property type="entry name" value="G_GB1_RHD3_dom"/>
</dbReference>
<dbReference type="Pfam" id="PF02263">
    <property type="entry name" value="GBP"/>
    <property type="match status" value="1"/>
</dbReference>
<feature type="domain" description="GB1/RHD3-type G" evidence="7">
    <location>
        <begin position="53"/>
        <end position="310"/>
    </location>
</feature>
<dbReference type="EMBL" id="CDMY01000586">
    <property type="protein sequence ID" value="CEM24662.1"/>
    <property type="molecule type" value="Genomic_DNA"/>
</dbReference>